<feature type="transmembrane region" description="Helical" evidence="1">
    <location>
        <begin position="288"/>
        <end position="307"/>
    </location>
</feature>
<proteinExistence type="predicted"/>
<feature type="transmembrane region" description="Helical" evidence="1">
    <location>
        <begin position="69"/>
        <end position="89"/>
    </location>
</feature>
<feature type="transmembrane region" description="Helical" evidence="1">
    <location>
        <begin position="130"/>
        <end position="152"/>
    </location>
</feature>
<dbReference type="Proteomes" id="UP001276761">
    <property type="component" value="Unassembled WGS sequence"/>
</dbReference>
<name>A0AAJ2VQ98_9GAMM</name>
<keyword evidence="1" id="KW-0472">Membrane</keyword>
<dbReference type="AlphaFoldDB" id="A0AAJ2VQ98"/>
<evidence type="ECO:0000256" key="1">
    <source>
        <dbReference type="SAM" id="Phobius"/>
    </source>
</evidence>
<protein>
    <recommendedName>
        <fullName evidence="4">Nucleoside transporter/FeoB GTPase Gate domain-containing protein</fullName>
    </recommendedName>
</protein>
<evidence type="ECO:0008006" key="4">
    <source>
        <dbReference type="Google" id="ProtNLM"/>
    </source>
</evidence>
<evidence type="ECO:0000313" key="2">
    <source>
        <dbReference type="EMBL" id="MDX5977459.1"/>
    </source>
</evidence>
<feature type="transmembrane region" description="Helical" evidence="1">
    <location>
        <begin position="231"/>
        <end position="249"/>
    </location>
</feature>
<feature type="transmembrane region" description="Helical" evidence="1">
    <location>
        <begin position="172"/>
        <end position="196"/>
    </location>
</feature>
<feature type="transmembrane region" description="Helical" evidence="1">
    <location>
        <begin position="261"/>
        <end position="282"/>
    </location>
</feature>
<evidence type="ECO:0000313" key="3">
    <source>
        <dbReference type="Proteomes" id="UP001276761"/>
    </source>
</evidence>
<keyword evidence="1" id="KW-1133">Transmembrane helix</keyword>
<accession>A0AAJ2VQ98</accession>
<dbReference type="RefSeq" id="WP_198349434.1">
    <property type="nucleotide sequence ID" value="NZ_JABASV010000005.1"/>
</dbReference>
<sequence>MRITIHYLLAVVGRVLQDALRVYVTLLKILIPALLIVKGLELLGMIEWLGAALAPLMSTLGLPEQMGVVWAAALFTNLYTAIAVFFQVVGETPLSVEQVTVLGALMLVGHSLPVEGAVAKRAGVPWWGTLVLRVGGALLLAWLLHCFYSYFGLLQAPVELVWQPSFSSAPTLSGWALAQLETLALIFVIILALIVLLKLLKRLGLERWIHLGLLPLLKLLGIGRSAANVTVIGFTLGLSYGAGLLIRDVQNGVLSKRDSTLALCFLGLCHSVIEDTLLILMLGADITGILWARLLFAVIVTAVIARWPKAAVKNKLLHHRPR</sequence>
<gene>
    <name evidence="2" type="ORF">SIL78_07775</name>
</gene>
<dbReference type="GeneID" id="303165389"/>
<comment type="caution">
    <text evidence="2">The sequence shown here is derived from an EMBL/GenBank/DDBJ whole genome shotgun (WGS) entry which is preliminary data.</text>
</comment>
<reference evidence="2" key="1">
    <citation type="submission" date="2023-11" db="EMBL/GenBank/DDBJ databases">
        <title>MicrobeMod: A computational toolkit for identifying prokaryotic methylation and restriction-modification with nanopore sequencing.</title>
        <authorList>
            <person name="Crits-Christoph A."/>
            <person name="Kang S.C."/>
            <person name="Lee H."/>
            <person name="Ostrov N."/>
        </authorList>
    </citation>
    <scope>NUCLEOTIDE SEQUENCE</scope>
    <source>
        <strain evidence="2">ATCC BAA-953</strain>
    </source>
</reference>
<dbReference type="EMBL" id="JAWXXT010000001">
    <property type="protein sequence ID" value="MDX5977459.1"/>
    <property type="molecule type" value="Genomic_DNA"/>
</dbReference>
<keyword evidence="1" id="KW-0812">Transmembrane</keyword>
<organism evidence="2 3">
    <name type="scientific">Vreelandella alkaliphila</name>
    <dbReference type="NCBI Taxonomy" id="272774"/>
    <lineage>
        <taxon>Bacteria</taxon>
        <taxon>Pseudomonadati</taxon>
        <taxon>Pseudomonadota</taxon>
        <taxon>Gammaproteobacteria</taxon>
        <taxon>Oceanospirillales</taxon>
        <taxon>Halomonadaceae</taxon>
        <taxon>Vreelandella</taxon>
    </lineage>
</organism>